<protein>
    <submittedName>
        <fullName evidence="4">Ribosomal protein L18/L5</fullName>
    </submittedName>
</protein>
<accession>D9PHB0</accession>
<reference evidence="4" key="2">
    <citation type="journal article" date="2011" name="Microb. Ecol.">
        <title>Taxonomic and Functional Metagenomic Profiling of the Microbial Community in the Anoxic Sediment of a Sub-saline Shallow Lake (Laguna de Carrizo, Central Spain).</title>
        <authorList>
            <person name="Ferrer M."/>
            <person name="Guazzaroni M.E."/>
            <person name="Richter M."/>
            <person name="Garcia-Salamanca A."/>
            <person name="Yarza P."/>
            <person name="Suarez-Suarez A."/>
            <person name="Solano J."/>
            <person name="Alcaide M."/>
            <person name="van Dillewijn P."/>
            <person name="Molina-Henares M.A."/>
            <person name="Lopez-Cortes N."/>
            <person name="Al-Ramahi Y."/>
            <person name="Guerrero C."/>
            <person name="Acosta A."/>
            <person name="de Eugenio L.I."/>
            <person name="Martinez V."/>
            <person name="Marques S."/>
            <person name="Rojo F."/>
            <person name="Santero E."/>
            <person name="Genilloud O."/>
            <person name="Perez-Perez J."/>
            <person name="Rossello-Mora R."/>
            <person name="Ramos J.L."/>
        </authorList>
    </citation>
    <scope>NUCLEOTIDE SEQUENCE</scope>
</reference>
<dbReference type="SUPFAM" id="SSF53137">
    <property type="entry name" value="Translational machinery components"/>
    <property type="match status" value="1"/>
</dbReference>
<dbReference type="Pfam" id="PF00861">
    <property type="entry name" value="Ribosomal_L18p"/>
    <property type="match status" value="1"/>
</dbReference>
<evidence type="ECO:0000256" key="2">
    <source>
        <dbReference type="ARBA" id="ARBA00022980"/>
    </source>
</evidence>
<reference evidence="4" key="1">
    <citation type="submission" date="2010-07" db="EMBL/GenBank/DDBJ databases">
        <authorList>
            <consortium name="CONSOLIDER consortium CSD2007-00005"/>
            <person name="Guazzaroni M.-E."/>
            <person name="Richter M."/>
            <person name="Garcia-Salamanca A."/>
            <person name="Yarza P."/>
            <person name="Ferrer M."/>
        </authorList>
    </citation>
    <scope>NUCLEOTIDE SEQUENCE</scope>
</reference>
<dbReference type="InterPro" id="IPR005484">
    <property type="entry name" value="Ribosomal_uL18_bac/plant/anim"/>
</dbReference>
<dbReference type="EMBL" id="ADZX01000362">
    <property type="protein sequence ID" value="EFK97049.1"/>
    <property type="molecule type" value="Genomic_DNA"/>
</dbReference>
<sequence>MNLKEEKRIRRHKRIRSTISGTASIPRVTVSKSNTDLFVQIIDDVDSKTLVSISTKTFKGKKTEQSREAGKQLGEKAKKLVLKKLFLIEEVIYLQVE</sequence>
<name>D9PHB0_9ZZZZ</name>
<gene>
    <name evidence="4" type="ORF">LDC_0910</name>
</gene>
<dbReference type="GO" id="GO:0006412">
    <property type="term" value="P:translation"/>
    <property type="evidence" value="ECO:0007669"/>
    <property type="project" value="InterPro"/>
</dbReference>
<keyword evidence="2 4" id="KW-0689">Ribosomal protein</keyword>
<dbReference type="AlphaFoldDB" id="D9PHB0"/>
<dbReference type="Gene3D" id="3.30.420.100">
    <property type="match status" value="1"/>
</dbReference>
<dbReference type="GO" id="GO:0003735">
    <property type="term" value="F:structural constituent of ribosome"/>
    <property type="evidence" value="ECO:0007669"/>
    <property type="project" value="InterPro"/>
</dbReference>
<evidence type="ECO:0000256" key="3">
    <source>
        <dbReference type="ARBA" id="ARBA00023274"/>
    </source>
</evidence>
<comment type="caution">
    <text evidence="4">The sequence shown here is derived from an EMBL/GenBank/DDBJ whole genome shotgun (WGS) entry which is preliminary data.</text>
</comment>
<comment type="similarity">
    <text evidence="1">Belongs to the universal ribosomal protein uL18 family.</text>
</comment>
<dbReference type="GO" id="GO:1990904">
    <property type="term" value="C:ribonucleoprotein complex"/>
    <property type="evidence" value="ECO:0007669"/>
    <property type="project" value="UniProtKB-KW"/>
</dbReference>
<keyword evidence="3" id="KW-0687">Ribonucleoprotein</keyword>
<dbReference type="GO" id="GO:0005840">
    <property type="term" value="C:ribosome"/>
    <property type="evidence" value="ECO:0007669"/>
    <property type="project" value="UniProtKB-KW"/>
</dbReference>
<evidence type="ECO:0000256" key="1">
    <source>
        <dbReference type="ARBA" id="ARBA00007116"/>
    </source>
</evidence>
<proteinExistence type="inferred from homology"/>
<organism evidence="4">
    <name type="scientific">sediment metagenome</name>
    <dbReference type="NCBI Taxonomy" id="749907"/>
    <lineage>
        <taxon>unclassified sequences</taxon>
        <taxon>metagenomes</taxon>
        <taxon>ecological metagenomes</taxon>
    </lineage>
</organism>
<evidence type="ECO:0000313" key="4">
    <source>
        <dbReference type="EMBL" id="EFK97049.1"/>
    </source>
</evidence>